<keyword evidence="1" id="KW-0805">Transcription regulation</keyword>
<protein>
    <submittedName>
        <fullName evidence="6">TetR/AcrR family transcriptional regulator</fullName>
    </submittedName>
</protein>
<keyword evidence="7" id="KW-1185">Reference proteome</keyword>
<feature type="domain" description="HTH tetR-type" evidence="5">
    <location>
        <begin position="18"/>
        <end position="77"/>
    </location>
</feature>
<dbReference type="InterPro" id="IPR049445">
    <property type="entry name" value="TetR_SbtR-like_C"/>
</dbReference>
<comment type="caution">
    <text evidence="6">The sequence shown here is derived from an EMBL/GenBank/DDBJ whole genome shotgun (WGS) entry which is preliminary data.</text>
</comment>
<evidence type="ECO:0000313" key="6">
    <source>
        <dbReference type="EMBL" id="MFC4562175.1"/>
    </source>
</evidence>
<dbReference type="RefSeq" id="WP_378573158.1">
    <property type="nucleotide sequence ID" value="NZ_JBHSFQ010000007.1"/>
</dbReference>
<keyword evidence="3" id="KW-0804">Transcription</keyword>
<dbReference type="PANTHER" id="PTHR30055">
    <property type="entry name" value="HTH-TYPE TRANSCRIPTIONAL REGULATOR RUTR"/>
    <property type="match status" value="1"/>
</dbReference>
<dbReference type="Pfam" id="PF00440">
    <property type="entry name" value="TetR_N"/>
    <property type="match status" value="1"/>
</dbReference>
<dbReference type="InterPro" id="IPR009057">
    <property type="entry name" value="Homeodomain-like_sf"/>
</dbReference>
<evidence type="ECO:0000256" key="4">
    <source>
        <dbReference type="PROSITE-ProRule" id="PRU00335"/>
    </source>
</evidence>
<reference evidence="7" key="1">
    <citation type="journal article" date="2019" name="Int. J. Syst. Evol. Microbiol.">
        <title>The Global Catalogue of Microorganisms (GCM) 10K type strain sequencing project: providing services to taxonomists for standard genome sequencing and annotation.</title>
        <authorList>
            <consortium name="The Broad Institute Genomics Platform"/>
            <consortium name="The Broad Institute Genome Sequencing Center for Infectious Disease"/>
            <person name="Wu L."/>
            <person name="Ma J."/>
        </authorList>
    </citation>
    <scope>NUCLEOTIDE SEQUENCE [LARGE SCALE GENOMIC DNA]</scope>
    <source>
        <strain evidence="7">XZYJ18</strain>
    </source>
</reference>
<dbReference type="EMBL" id="JBHSFQ010000007">
    <property type="protein sequence ID" value="MFC4562175.1"/>
    <property type="molecule type" value="Genomic_DNA"/>
</dbReference>
<dbReference type="PROSITE" id="PS50977">
    <property type="entry name" value="HTH_TETR_2"/>
    <property type="match status" value="1"/>
</dbReference>
<keyword evidence="2 4" id="KW-0238">DNA-binding</keyword>
<dbReference type="Pfam" id="PF21597">
    <property type="entry name" value="TetR_C_43"/>
    <property type="match status" value="1"/>
</dbReference>
<sequence>MEPATTRAAPRPLRADAQRNRDRLLEAAVELLPQEGPHLPLEAVARRARVSIATLYRHFPTRETLVLAVHHQEMTELATWADELATTLPAEVALQRWLYHLGRYGSTRPGLGDAFRAAALAGEELLEQTYKATVDALDGLIAGAAATGHARSDIEAGDVLLALCGVWDLPGTPEANAQTDRVVRLLLDGLASAR</sequence>
<name>A0ABV9DTZ7_9ACTN</name>
<dbReference type="SUPFAM" id="SSF46689">
    <property type="entry name" value="Homeodomain-like"/>
    <property type="match status" value="1"/>
</dbReference>
<feature type="DNA-binding region" description="H-T-H motif" evidence="4">
    <location>
        <begin position="40"/>
        <end position="59"/>
    </location>
</feature>
<evidence type="ECO:0000256" key="1">
    <source>
        <dbReference type="ARBA" id="ARBA00023015"/>
    </source>
</evidence>
<dbReference type="InterPro" id="IPR001647">
    <property type="entry name" value="HTH_TetR"/>
</dbReference>
<proteinExistence type="predicted"/>
<evidence type="ECO:0000256" key="3">
    <source>
        <dbReference type="ARBA" id="ARBA00023163"/>
    </source>
</evidence>
<accession>A0ABV9DTZ7</accession>
<dbReference type="InterPro" id="IPR036271">
    <property type="entry name" value="Tet_transcr_reg_TetR-rel_C_sf"/>
</dbReference>
<dbReference type="Gene3D" id="1.10.357.10">
    <property type="entry name" value="Tetracycline Repressor, domain 2"/>
    <property type="match status" value="1"/>
</dbReference>
<dbReference type="PRINTS" id="PR00455">
    <property type="entry name" value="HTHTETR"/>
</dbReference>
<evidence type="ECO:0000256" key="2">
    <source>
        <dbReference type="ARBA" id="ARBA00023125"/>
    </source>
</evidence>
<evidence type="ECO:0000259" key="5">
    <source>
        <dbReference type="PROSITE" id="PS50977"/>
    </source>
</evidence>
<dbReference type="Proteomes" id="UP001595923">
    <property type="component" value="Unassembled WGS sequence"/>
</dbReference>
<organism evidence="6 7">
    <name type="scientific">Nocardiopsis mangrovi</name>
    <dbReference type="NCBI Taxonomy" id="1179818"/>
    <lineage>
        <taxon>Bacteria</taxon>
        <taxon>Bacillati</taxon>
        <taxon>Actinomycetota</taxon>
        <taxon>Actinomycetes</taxon>
        <taxon>Streptosporangiales</taxon>
        <taxon>Nocardiopsidaceae</taxon>
        <taxon>Nocardiopsis</taxon>
    </lineage>
</organism>
<gene>
    <name evidence="6" type="ORF">ACFO4E_09935</name>
</gene>
<dbReference type="SUPFAM" id="SSF48498">
    <property type="entry name" value="Tetracyclin repressor-like, C-terminal domain"/>
    <property type="match status" value="1"/>
</dbReference>
<dbReference type="InterPro" id="IPR050109">
    <property type="entry name" value="HTH-type_TetR-like_transc_reg"/>
</dbReference>
<dbReference type="PANTHER" id="PTHR30055:SF234">
    <property type="entry name" value="HTH-TYPE TRANSCRIPTIONAL REGULATOR BETI"/>
    <property type="match status" value="1"/>
</dbReference>
<evidence type="ECO:0000313" key="7">
    <source>
        <dbReference type="Proteomes" id="UP001595923"/>
    </source>
</evidence>